<dbReference type="EC" id="1.-.-.-" evidence="3"/>
<comment type="caution">
    <text evidence="3">The sequence shown here is derived from an EMBL/GenBank/DDBJ whole genome shotgun (WGS) entry which is preliminary data.</text>
</comment>
<keyword evidence="4" id="KW-1185">Reference proteome</keyword>
<dbReference type="GO" id="GO:0003955">
    <property type="term" value="F:NAD(P)H dehydrogenase (quinone) activity"/>
    <property type="evidence" value="ECO:0007669"/>
    <property type="project" value="TreeGrafter"/>
</dbReference>
<feature type="domain" description="Flavodoxin-like fold" evidence="2">
    <location>
        <begin position="25"/>
        <end position="193"/>
    </location>
</feature>
<protein>
    <submittedName>
        <fullName evidence="3">NAD(P)H-dependent oxidoreductase</fullName>
        <ecNumber evidence="3">1.-.-.-</ecNumber>
    </submittedName>
</protein>
<dbReference type="RefSeq" id="WP_216597141.1">
    <property type="nucleotide sequence ID" value="NZ_JARVII010000018.1"/>
</dbReference>
<dbReference type="Proteomes" id="UP001237156">
    <property type="component" value="Unassembled WGS sequence"/>
</dbReference>
<organism evidence="3 4">
    <name type="scientific">Ottowia cancrivicina</name>
    <dbReference type="NCBI Taxonomy" id="3040346"/>
    <lineage>
        <taxon>Bacteria</taxon>
        <taxon>Pseudomonadati</taxon>
        <taxon>Pseudomonadota</taxon>
        <taxon>Betaproteobacteria</taxon>
        <taxon>Burkholderiales</taxon>
        <taxon>Comamonadaceae</taxon>
        <taxon>Ottowia</taxon>
    </lineage>
</organism>
<name>A0AAW6RPF6_9BURK</name>
<evidence type="ECO:0000313" key="3">
    <source>
        <dbReference type="EMBL" id="MDG9699882.1"/>
    </source>
</evidence>
<dbReference type="EMBL" id="JARVII010000018">
    <property type="protein sequence ID" value="MDG9699882.1"/>
    <property type="molecule type" value="Genomic_DNA"/>
</dbReference>
<dbReference type="PANTHER" id="PTHR47307:SF1">
    <property type="entry name" value="GLUTATHIONE-REGULATED POTASSIUM-EFFLUX SYSTEM ANCILLARY PROTEIN KEFG"/>
    <property type="match status" value="1"/>
</dbReference>
<keyword evidence="1 3" id="KW-0560">Oxidoreductase</keyword>
<dbReference type="Gene3D" id="3.40.50.360">
    <property type="match status" value="1"/>
</dbReference>
<sequence>MLASLMKALARRFHFTLFKEIAMPKTLIILAHPNLAQSTVNKHWAAALRRHADRFTVHELYAAYPQGKIDVTAEQKLVESHDALVWQFPVYWFNCPPLLKQWIDEVLTYGWAYGSKGKALAGRKIALAVSLGAPAKDYRADGAVGCTVAEALRPFELTAKYCGADYRPPFAFHTIDSNAGYSEAAQQAAAQSAADYLAWLTALQQA</sequence>
<dbReference type="SUPFAM" id="SSF52218">
    <property type="entry name" value="Flavoproteins"/>
    <property type="match status" value="1"/>
</dbReference>
<evidence type="ECO:0000313" key="4">
    <source>
        <dbReference type="Proteomes" id="UP001237156"/>
    </source>
</evidence>
<dbReference type="PANTHER" id="PTHR47307">
    <property type="entry name" value="GLUTATHIONE-REGULATED POTASSIUM-EFFLUX SYSTEM ANCILLARY PROTEIN KEFG"/>
    <property type="match status" value="1"/>
</dbReference>
<accession>A0AAW6RPF6</accession>
<dbReference type="InterPro" id="IPR046980">
    <property type="entry name" value="KefG/KefF"/>
</dbReference>
<evidence type="ECO:0000256" key="1">
    <source>
        <dbReference type="ARBA" id="ARBA00023002"/>
    </source>
</evidence>
<gene>
    <name evidence="3" type="ORF">QB898_09200</name>
</gene>
<dbReference type="AlphaFoldDB" id="A0AAW6RPF6"/>
<dbReference type="InterPro" id="IPR003680">
    <property type="entry name" value="Flavodoxin_fold"/>
</dbReference>
<proteinExistence type="predicted"/>
<evidence type="ECO:0000259" key="2">
    <source>
        <dbReference type="Pfam" id="PF02525"/>
    </source>
</evidence>
<dbReference type="GO" id="GO:0010181">
    <property type="term" value="F:FMN binding"/>
    <property type="evidence" value="ECO:0007669"/>
    <property type="project" value="TreeGrafter"/>
</dbReference>
<dbReference type="InterPro" id="IPR029039">
    <property type="entry name" value="Flavoprotein-like_sf"/>
</dbReference>
<reference evidence="3 4" key="1">
    <citation type="submission" date="2023-04" db="EMBL/GenBank/DDBJ databases">
        <title>Ottowia paracancer sp. nov., isolated from human stomach.</title>
        <authorList>
            <person name="Song Y."/>
        </authorList>
    </citation>
    <scope>NUCLEOTIDE SEQUENCE [LARGE SCALE GENOMIC DNA]</scope>
    <source>
        <strain evidence="3 4">10c7w1</strain>
    </source>
</reference>
<dbReference type="Pfam" id="PF02525">
    <property type="entry name" value="Flavodoxin_2"/>
    <property type="match status" value="1"/>
</dbReference>
<dbReference type="GO" id="GO:0009055">
    <property type="term" value="F:electron transfer activity"/>
    <property type="evidence" value="ECO:0007669"/>
    <property type="project" value="TreeGrafter"/>
</dbReference>